<sequence length="90" mass="9582">MILGSSRFPSTTCWIQRVQEPGSGPQPSVAGQGYTNTPGLHSAEQVEAWKPVTEAVHKEGGVIFAQLMHTGRIGHPVLLPDGLVPIGPSW</sequence>
<dbReference type="InterPro" id="IPR013785">
    <property type="entry name" value="Aldolase_TIM"/>
</dbReference>
<dbReference type="Gene3D" id="3.20.20.70">
    <property type="entry name" value="Aldolase class I"/>
    <property type="match status" value="1"/>
</dbReference>
<reference evidence="4" key="1">
    <citation type="journal article" date="2019" name="Int. J. Syst. Evol. Microbiol.">
        <title>The Global Catalogue of Microorganisms (GCM) 10K type strain sequencing project: providing services to taxonomists for standard genome sequencing and annotation.</title>
        <authorList>
            <consortium name="The Broad Institute Genomics Platform"/>
            <consortium name="The Broad Institute Genome Sequencing Center for Infectious Disease"/>
            <person name="Wu L."/>
            <person name="Ma J."/>
        </authorList>
    </citation>
    <scope>NUCLEOTIDE SEQUENCE [LARGE SCALE GENOMIC DNA]</scope>
    <source>
        <strain evidence="4">NBRC 105830</strain>
    </source>
</reference>
<dbReference type="PANTHER" id="PTHR22893:SF91">
    <property type="entry name" value="NADPH DEHYDROGENASE 2-RELATED"/>
    <property type="match status" value="1"/>
</dbReference>
<gene>
    <name evidence="3" type="ORF">GCM10025862_40930</name>
</gene>
<dbReference type="EMBL" id="BSUJ01000003">
    <property type="protein sequence ID" value="GMA22071.1"/>
    <property type="molecule type" value="Genomic_DNA"/>
</dbReference>
<organism evidence="3 4">
    <name type="scientific">Arsenicicoccus piscis</name>
    <dbReference type="NCBI Taxonomy" id="673954"/>
    <lineage>
        <taxon>Bacteria</taxon>
        <taxon>Bacillati</taxon>
        <taxon>Actinomycetota</taxon>
        <taxon>Actinomycetes</taxon>
        <taxon>Micrococcales</taxon>
        <taxon>Intrasporangiaceae</taxon>
        <taxon>Arsenicicoccus</taxon>
    </lineage>
</organism>
<feature type="domain" description="NADH:flavin oxidoreductase/NADH oxidase N-terminal" evidence="2">
    <location>
        <begin position="27"/>
        <end position="72"/>
    </location>
</feature>
<dbReference type="RefSeq" id="WP_284285213.1">
    <property type="nucleotide sequence ID" value="NZ_BSUJ01000003.1"/>
</dbReference>
<accession>A0ABQ6HUE6</accession>
<evidence type="ECO:0000259" key="2">
    <source>
        <dbReference type="Pfam" id="PF00724"/>
    </source>
</evidence>
<feature type="region of interest" description="Disordered" evidence="1">
    <location>
        <begin position="17"/>
        <end position="37"/>
    </location>
</feature>
<protein>
    <recommendedName>
        <fullName evidence="2">NADH:flavin oxidoreductase/NADH oxidase N-terminal domain-containing protein</fullName>
    </recommendedName>
</protein>
<comment type="caution">
    <text evidence="3">The sequence shown here is derived from an EMBL/GenBank/DDBJ whole genome shotgun (WGS) entry which is preliminary data.</text>
</comment>
<evidence type="ECO:0000256" key="1">
    <source>
        <dbReference type="SAM" id="MobiDB-lite"/>
    </source>
</evidence>
<evidence type="ECO:0000313" key="3">
    <source>
        <dbReference type="EMBL" id="GMA22071.1"/>
    </source>
</evidence>
<dbReference type="Proteomes" id="UP001157109">
    <property type="component" value="Unassembled WGS sequence"/>
</dbReference>
<proteinExistence type="predicted"/>
<dbReference type="SUPFAM" id="SSF51395">
    <property type="entry name" value="FMN-linked oxidoreductases"/>
    <property type="match status" value="1"/>
</dbReference>
<keyword evidence="4" id="KW-1185">Reference proteome</keyword>
<dbReference type="InterPro" id="IPR045247">
    <property type="entry name" value="Oye-like"/>
</dbReference>
<dbReference type="PANTHER" id="PTHR22893">
    <property type="entry name" value="NADH OXIDOREDUCTASE-RELATED"/>
    <property type="match status" value="1"/>
</dbReference>
<evidence type="ECO:0000313" key="4">
    <source>
        <dbReference type="Proteomes" id="UP001157109"/>
    </source>
</evidence>
<name>A0ABQ6HUE6_9MICO</name>
<dbReference type="Pfam" id="PF00724">
    <property type="entry name" value="Oxidored_FMN"/>
    <property type="match status" value="1"/>
</dbReference>
<dbReference type="InterPro" id="IPR001155">
    <property type="entry name" value="OxRdtase_FMN_N"/>
</dbReference>